<organism evidence="2 4">
    <name type="scientific">Haemophilus sputorum</name>
    <dbReference type="NCBI Taxonomy" id="1078480"/>
    <lineage>
        <taxon>Bacteria</taxon>
        <taxon>Pseudomonadati</taxon>
        <taxon>Pseudomonadota</taxon>
        <taxon>Gammaproteobacteria</taxon>
        <taxon>Pasteurellales</taxon>
        <taxon>Pasteurellaceae</taxon>
        <taxon>Haemophilus</taxon>
    </lineage>
</organism>
<keyword evidence="5" id="KW-1185">Reference proteome</keyword>
<evidence type="ECO:0000256" key="1">
    <source>
        <dbReference type="SAM" id="SignalP"/>
    </source>
</evidence>
<accession>A0A369YET0</accession>
<evidence type="ECO:0008006" key="6">
    <source>
        <dbReference type="Google" id="ProtNLM"/>
    </source>
</evidence>
<dbReference type="SUPFAM" id="SSF82185">
    <property type="entry name" value="Histone H3 K4-specific methyltransferase SET7/9 N-terminal domain"/>
    <property type="match status" value="1"/>
</dbReference>
<reference evidence="4 5" key="1">
    <citation type="submission" date="2018-05" db="EMBL/GenBank/DDBJ databases">
        <title>Draft Genome Sequences for a Diverse set of 7 Haemophilus Species.</title>
        <authorList>
            <person name="Nichols M."/>
            <person name="Topaz N."/>
            <person name="Wang X."/>
            <person name="Wang X."/>
            <person name="Boxrud D."/>
        </authorList>
    </citation>
    <scope>NUCLEOTIDE SEQUENCE [LARGE SCALE GENOMIC DNA]</scope>
    <source>
        <strain evidence="2 4">C2002001239</strain>
        <strain evidence="3 5">C2015005473</strain>
    </source>
</reference>
<protein>
    <recommendedName>
        <fullName evidence="6">Toxin-antitoxin system YwqK family antitoxin</fullName>
    </recommendedName>
</protein>
<evidence type="ECO:0000313" key="4">
    <source>
        <dbReference type="Proteomes" id="UP000253872"/>
    </source>
</evidence>
<keyword evidence="1" id="KW-0732">Signal</keyword>
<dbReference type="Gene3D" id="3.90.930.1">
    <property type="match status" value="1"/>
</dbReference>
<feature type="chain" id="PRO_5017009300" description="Toxin-antitoxin system YwqK family antitoxin" evidence="1">
    <location>
        <begin position="19"/>
        <end position="143"/>
    </location>
</feature>
<gene>
    <name evidence="3" type="ORF">DPV84_06880</name>
    <name evidence="2" type="ORF">DPV93_10735</name>
</gene>
<proteinExistence type="predicted"/>
<feature type="signal peptide" evidence="1">
    <location>
        <begin position="1"/>
        <end position="18"/>
    </location>
</feature>
<evidence type="ECO:0000313" key="3">
    <source>
        <dbReference type="EMBL" id="RDF11051.1"/>
    </source>
</evidence>
<sequence>MKKILVTLFASFILTACVTDNNKTTSSQPEINQISDIPESMRTISKKQFPANIKDGEFIGTASNGRTFKTVVKNGYVDKYFDVYHPNGKLHSHTPLVQGLAQGWSEGYTQEGKLRTKILYKNGHLVRFQVYDEKGSLIKDIKE</sequence>
<evidence type="ECO:0000313" key="2">
    <source>
        <dbReference type="EMBL" id="RDE69743.1"/>
    </source>
</evidence>
<dbReference type="PROSITE" id="PS51257">
    <property type="entry name" value="PROKAR_LIPOPROTEIN"/>
    <property type="match status" value="1"/>
</dbReference>
<dbReference type="Proteomes" id="UP000253950">
    <property type="component" value="Unassembled WGS sequence"/>
</dbReference>
<dbReference type="EMBL" id="QEPN01000014">
    <property type="protein sequence ID" value="RDE69743.1"/>
    <property type="molecule type" value="Genomic_DNA"/>
</dbReference>
<dbReference type="RefSeq" id="WP_111389847.1">
    <property type="nucleotide sequence ID" value="NZ_QEPN01000014.1"/>
</dbReference>
<dbReference type="Proteomes" id="UP000253872">
    <property type="component" value="Unassembled WGS sequence"/>
</dbReference>
<evidence type="ECO:0000313" key="5">
    <source>
        <dbReference type="Proteomes" id="UP000253950"/>
    </source>
</evidence>
<name>A0A369YET0_9PAST</name>
<dbReference type="EMBL" id="QEQG01000006">
    <property type="protein sequence ID" value="RDF11051.1"/>
    <property type="molecule type" value="Genomic_DNA"/>
</dbReference>
<dbReference type="AlphaFoldDB" id="A0A369YET0"/>
<comment type="caution">
    <text evidence="2">The sequence shown here is derived from an EMBL/GenBank/DDBJ whole genome shotgun (WGS) entry which is preliminary data.</text>
</comment>